<dbReference type="Proteomes" id="UP000242642">
    <property type="component" value="Unassembled WGS sequence"/>
</dbReference>
<organism evidence="6 7">
    <name type="scientific">Thorsellia anophelis DSM 18579</name>
    <dbReference type="NCBI Taxonomy" id="1123402"/>
    <lineage>
        <taxon>Bacteria</taxon>
        <taxon>Pseudomonadati</taxon>
        <taxon>Pseudomonadota</taxon>
        <taxon>Gammaproteobacteria</taxon>
        <taxon>Enterobacterales</taxon>
        <taxon>Thorselliaceae</taxon>
        <taxon>Thorsellia</taxon>
    </lineage>
</organism>
<sequence length="224" mass="25304">MIEFKEVSLSFDNNPILKEINLTLSESRIGIIGCNGGGKSSMIRLINALLLPTSGEVWVDDLLTKKNKKQVRQQVGFVFQNPDNQIVMPTVAEDFAFGLKNQGMDKSTRFATTELILKRYGLWEFRDHPAYLLSGGQKQLLAIAGVIAMQPKYIIFDEPTTLLDLRNKRLIEKTIQTLEQSAIVVSHDLQFLAHFDRIIVLDEGQVKYDGKPKEALAFYEALMT</sequence>
<dbReference type="RefSeq" id="WP_093317024.1">
    <property type="nucleotide sequence ID" value="NZ_FOHV01000002.1"/>
</dbReference>
<reference evidence="7" key="1">
    <citation type="submission" date="2016-10" db="EMBL/GenBank/DDBJ databases">
        <authorList>
            <person name="Varghese N."/>
            <person name="Submissions S."/>
        </authorList>
    </citation>
    <scope>NUCLEOTIDE SEQUENCE [LARGE SCALE GENOMIC DNA]</scope>
    <source>
        <strain evidence="7">DSM 18579</strain>
    </source>
</reference>
<keyword evidence="2" id="KW-0813">Transport</keyword>
<dbReference type="InterPro" id="IPR003439">
    <property type="entry name" value="ABC_transporter-like_ATP-bd"/>
</dbReference>
<evidence type="ECO:0000256" key="3">
    <source>
        <dbReference type="ARBA" id="ARBA00022741"/>
    </source>
</evidence>
<dbReference type="InterPro" id="IPR003593">
    <property type="entry name" value="AAA+_ATPase"/>
</dbReference>
<evidence type="ECO:0000256" key="4">
    <source>
        <dbReference type="ARBA" id="ARBA00022840"/>
    </source>
</evidence>
<evidence type="ECO:0000256" key="1">
    <source>
        <dbReference type="ARBA" id="ARBA00005417"/>
    </source>
</evidence>
<dbReference type="GO" id="GO:0005524">
    <property type="term" value="F:ATP binding"/>
    <property type="evidence" value="ECO:0007669"/>
    <property type="project" value="UniProtKB-KW"/>
</dbReference>
<evidence type="ECO:0000313" key="6">
    <source>
        <dbReference type="EMBL" id="SES70531.1"/>
    </source>
</evidence>
<dbReference type="GO" id="GO:0043190">
    <property type="term" value="C:ATP-binding cassette (ABC) transporter complex"/>
    <property type="evidence" value="ECO:0007669"/>
    <property type="project" value="TreeGrafter"/>
</dbReference>
<evidence type="ECO:0000256" key="2">
    <source>
        <dbReference type="ARBA" id="ARBA00022448"/>
    </source>
</evidence>
<dbReference type="OrthoDB" id="5292475at2"/>
<evidence type="ECO:0000259" key="5">
    <source>
        <dbReference type="PROSITE" id="PS50893"/>
    </source>
</evidence>
<dbReference type="PROSITE" id="PS50893">
    <property type="entry name" value="ABC_TRANSPORTER_2"/>
    <property type="match status" value="1"/>
</dbReference>
<dbReference type="InterPro" id="IPR015856">
    <property type="entry name" value="ABC_transpr_CbiO/EcfA_su"/>
</dbReference>
<dbReference type="SUPFAM" id="SSF52540">
    <property type="entry name" value="P-loop containing nucleoside triphosphate hydrolases"/>
    <property type="match status" value="1"/>
</dbReference>
<dbReference type="PROSITE" id="PS00211">
    <property type="entry name" value="ABC_TRANSPORTER_1"/>
    <property type="match status" value="1"/>
</dbReference>
<dbReference type="PANTHER" id="PTHR43553">
    <property type="entry name" value="HEAVY METAL TRANSPORTER"/>
    <property type="match status" value="1"/>
</dbReference>
<dbReference type="CDD" id="cd03225">
    <property type="entry name" value="ABC_cobalt_CbiO_domain1"/>
    <property type="match status" value="1"/>
</dbReference>
<feature type="domain" description="ABC transporter" evidence="5">
    <location>
        <begin position="2"/>
        <end position="224"/>
    </location>
</feature>
<dbReference type="InterPro" id="IPR017871">
    <property type="entry name" value="ABC_transporter-like_CS"/>
</dbReference>
<dbReference type="PANTHER" id="PTHR43553:SF24">
    <property type="entry name" value="ENERGY-COUPLING FACTOR TRANSPORTER ATP-BINDING PROTEIN ECFA1"/>
    <property type="match status" value="1"/>
</dbReference>
<dbReference type="AlphaFoldDB" id="A0A1H9YPI2"/>
<dbReference type="InterPro" id="IPR027417">
    <property type="entry name" value="P-loop_NTPase"/>
</dbReference>
<dbReference type="GO" id="GO:0042626">
    <property type="term" value="F:ATPase-coupled transmembrane transporter activity"/>
    <property type="evidence" value="ECO:0007669"/>
    <property type="project" value="TreeGrafter"/>
</dbReference>
<accession>A0A1H9YPI2</accession>
<evidence type="ECO:0000313" key="7">
    <source>
        <dbReference type="Proteomes" id="UP000242642"/>
    </source>
</evidence>
<dbReference type="Pfam" id="PF00005">
    <property type="entry name" value="ABC_tran"/>
    <property type="match status" value="1"/>
</dbReference>
<proteinExistence type="inferred from homology"/>
<comment type="similarity">
    <text evidence="1">Belongs to the ABC transporter superfamily.</text>
</comment>
<keyword evidence="7" id="KW-1185">Reference proteome</keyword>
<dbReference type="EMBL" id="FOHV01000002">
    <property type="protein sequence ID" value="SES70531.1"/>
    <property type="molecule type" value="Genomic_DNA"/>
</dbReference>
<dbReference type="InterPro" id="IPR050095">
    <property type="entry name" value="ECF_ABC_transporter_ATP-bd"/>
</dbReference>
<dbReference type="GO" id="GO:0016887">
    <property type="term" value="F:ATP hydrolysis activity"/>
    <property type="evidence" value="ECO:0007669"/>
    <property type="project" value="InterPro"/>
</dbReference>
<gene>
    <name evidence="6" type="ORF">SAMN02583745_00267</name>
</gene>
<keyword evidence="3" id="KW-0547">Nucleotide-binding</keyword>
<protein>
    <submittedName>
        <fullName evidence="6">Biotin transport system ATP-binding protein</fullName>
    </submittedName>
</protein>
<dbReference type="Gene3D" id="3.40.50.300">
    <property type="entry name" value="P-loop containing nucleotide triphosphate hydrolases"/>
    <property type="match status" value="1"/>
</dbReference>
<dbReference type="STRING" id="1123402.SAMN02583745_00267"/>
<dbReference type="SMART" id="SM00382">
    <property type="entry name" value="AAA"/>
    <property type="match status" value="1"/>
</dbReference>
<name>A0A1H9YPI2_9GAMM</name>
<keyword evidence="4 6" id="KW-0067">ATP-binding</keyword>